<keyword evidence="2" id="KW-0732">Signal</keyword>
<evidence type="ECO:0000256" key="1">
    <source>
        <dbReference type="SAM" id="MobiDB-lite"/>
    </source>
</evidence>
<evidence type="ECO:0000313" key="3">
    <source>
        <dbReference type="EMBL" id="KAH8010139.1"/>
    </source>
</evidence>
<protein>
    <recommendedName>
        <fullName evidence="5">Secreted protein</fullName>
    </recommendedName>
</protein>
<feature type="region of interest" description="Disordered" evidence="1">
    <location>
        <begin position="144"/>
        <end position="171"/>
    </location>
</feature>
<feature type="chain" id="PRO_5039953845" description="Secreted protein" evidence="2">
    <location>
        <begin position="24"/>
        <end position="182"/>
    </location>
</feature>
<name>A0A9J6D7W4_RHIMP</name>
<organism evidence="3 4">
    <name type="scientific">Rhipicephalus microplus</name>
    <name type="common">Cattle tick</name>
    <name type="synonym">Boophilus microplus</name>
    <dbReference type="NCBI Taxonomy" id="6941"/>
    <lineage>
        <taxon>Eukaryota</taxon>
        <taxon>Metazoa</taxon>
        <taxon>Ecdysozoa</taxon>
        <taxon>Arthropoda</taxon>
        <taxon>Chelicerata</taxon>
        <taxon>Arachnida</taxon>
        <taxon>Acari</taxon>
        <taxon>Parasitiformes</taxon>
        <taxon>Ixodida</taxon>
        <taxon>Ixodoidea</taxon>
        <taxon>Ixodidae</taxon>
        <taxon>Rhipicephalinae</taxon>
        <taxon>Rhipicephalus</taxon>
        <taxon>Boophilus</taxon>
    </lineage>
</organism>
<feature type="signal peptide" evidence="2">
    <location>
        <begin position="1"/>
        <end position="23"/>
    </location>
</feature>
<accession>A0A9J6D7W4</accession>
<feature type="compositionally biased region" description="Low complexity" evidence="1">
    <location>
        <begin position="149"/>
        <end position="162"/>
    </location>
</feature>
<keyword evidence="4" id="KW-1185">Reference proteome</keyword>
<dbReference type="Proteomes" id="UP000821866">
    <property type="component" value="Chromosome 9"/>
</dbReference>
<reference evidence="3" key="1">
    <citation type="journal article" date="2020" name="Cell">
        <title>Large-Scale Comparative Analyses of Tick Genomes Elucidate Their Genetic Diversity and Vector Capacities.</title>
        <authorList>
            <consortium name="Tick Genome and Microbiome Consortium (TIGMIC)"/>
            <person name="Jia N."/>
            <person name="Wang J."/>
            <person name="Shi W."/>
            <person name="Du L."/>
            <person name="Sun Y."/>
            <person name="Zhan W."/>
            <person name="Jiang J.F."/>
            <person name="Wang Q."/>
            <person name="Zhang B."/>
            <person name="Ji P."/>
            <person name="Bell-Sakyi L."/>
            <person name="Cui X.M."/>
            <person name="Yuan T.T."/>
            <person name="Jiang B.G."/>
            <person name="Yang W.F."/>
            <person name="Lam T.T."/>
            <person name="Chang Q.C."/>
            <person name="Ding S.J."/>
            <person name="Wang X.J."/>
            <person name="Zhu J.G."/>
            <person name="Ruan X.D."/>
            <person name="Zhao L."/>
            <person name="Wei J.T."/>
            <person name="Ye R.Z."/>
            <person name="Que T.C."/>
            <person name="Du C.H."/>
            <person name="Zhou Y.H."/>
            <person name="Cheng J.X."/>
            <person name="Dai P.F."/>
            <person name="Guo W.B."/>
            <person name="Han X.H."/>
            <person name="Huang E.J."/>
            <person name="Li L.F."/>
            <person name="Wei W."/>
            <person name="Gao Y.C."/>
            <person name="Liu J.Z."/>
            <person name="Shao H.Z."/>
            <person name="Wang X."/>
            <person name="Wang C.C."/>
            <person name="Yang T.C."/>
            <person name="Huo Q.B."/>
            <person name="Li W."/>
            <person name="Chen H.Y."/>
            <person name="Chen S.E."/>
            <person name="Zhou L.G."/>
            <person name="Ni X.B."/>
            <person name="Tian J.H."/>
            <person name="Sheng Y."/>
            <person name="Liu T."/>
            <person name="Pan Y.S."/>
            <person name="Xia L.Y."/>
            <person name="Li J."/>
            <person name="Zhao F."/>
            <person name="Cao W.C."/>
        </authorList>
    </citation>
    <scope>NUCLEOTIDE SEQUENCE</scope>
    <source>
        <strain evidence="3">Rmic-2018</strain>
    </source>
</reference>
<gene>
    <name evidence="3" type="ORF">HPB51_025410</name>
</gene>
<evidence type="ECO:0000256" key="2">
    <source>
        <dbReference type="SAM" id="SignalP"/>
    </source>
</evidence>
<evidence type="ECO:0000313" key="4">
    <source>
        <dbReference type="Proteomes" id="UP000821866"/>
    </source>
</evidence>
<dbReference type="AlphaFoldDB" id="A0A9J6D7W4"/>
<dbReference type="EMBL" id="JABSTU010000011">
    <property type="protein sequence ID" value="KAH8010139.1"/>
    <property type="molecule type" value="Genomic_DNA"/>
</dbReference>
<reference evidence="3" key="2">
    <citation type="submission" date="2021-09" db="EMBL/GenBank/DDBJ databases">
        <authorList>
            <person name="Jia N."/>
            <person name="Wang J."/>
            <person name="Shi W."/>
            <person name="Du L."/>
            <person name="Sun Y."/>
            <person name="Zhan W."/>
            <person name="Jiang J."/>
            <person name="Wang Q."/>
            <person name="Zhang B."/>
            <person name="Ji P."/>
            <person name="Sakyi L.B."/>
            <person name="Cui X."/>
            <person name="Yuan T."/>
            <person name="Jiang B."/>
            <person name="Yang W."/>
            <person name="Lam T.T.-Y."/>
            <person name="Chang Q."/>
            <person name="Ding S."/>
            <person name="Wang X."/>
            <person name="Zhu J."/>
            <person name="Ruan X."/>
            <person name="Zhao L."/>
            <person name="Wei J."/>
            <person name="Que T."/>
            <person name="Du C."/>
            <person name="Cheng J."/>
            <person name="Dai P."/>
            <person name="Han X."/>
            <person name="Huang E."/>
            <person name="Gao Y."/>
            <person name="Liu J."/>
            <person name="Shao H."/>
            <person name="Ye R."/>
            <person name="Li L."/>
            <person name="Wei W."/>
            <person name="Wang X."/>
            <person name="Wang C."/>
            <person name="Huo Q."/>
            <person name="Li W."/>
            <person name="Guo W."/>
            <person name="Chen H."/>
            <person name="Chen S."/>
            <person name="Zhou L."/>
            <person name="Zhou L."/>
            <person name="Ni X."/>
            <person name="Tian J."/>
            <person name="Zhou Y."/>
            <person name="Sheng Y."/>
            <person name="Liu T."/>
            <person name="Pan Y."/>
            <person name="Xia L."/>
            <person name="Li J."/>
            <person name="Zhao F."/>
            <person name="Cao W."/>
        </authorList>
    </citation>
    <scope>NUCLEOTIDE SEQUENCE</scope>
    <source>
        <strain evidence="3">Rmic-2018</strain>
        <tissue evidence="3">Larvae</tissue>
    </source>
</reference>
<proteinExistence type="predicted"/>
<evidence type="ECO:0008006" key="5">
    <source>
        <dbReference type="Google" id="ProtNLM"/>
    </source>
</evidence>
<comment type="caution">
    <text evidence="3">The sequence shown here is derived from an EMBL/GenBank/DDBJ whole genome shotgun (WGS) entry which is preliminary data.</text>
</comment>
<sequence length="182" mass="20523">MLNEHVFFLVQILTVAFGEHALAVENASIRLDSPAAAAREENDAFTVSAICDFIEPMQYERVEATDYSVSFGVTSRLDSYLYRPTSLWHFSGQRGSTLTAMLNEHVFFLVQVDIRYHHHHYSLSVGNFGRELRVLLAAKSLHGNRQNVPSSTSAAKAPSSQPEPGHEREIDANLRCFQTRRE</sequence>